<accession>A0A645GIW5</accession>
<gene>
    <name evidence="2" type="ORF">SDC9_173600</name>
</gene>
<organism evidence="2">
    <name type="scientific">bioreactor metagenome</name>
    <dbReference type="NCBI Taxonomy" id="1076179"/>
    <lineage>
        <taxon>unclassified sequences</taxon>
        <taxon>metagenomes</taxon>
        <taxon>ecological metagenomes</taxon>
    </lineage>
</organism>
<comment type="caution">
    <text evidence="2">The sequence shown here is derived from an EMBL/GenBank/DDBJ whole genome shotgun (WGS) entry which is preliminary data.</text>
</comment>
<dbReference type="EMBL" id="VSSQ01075623">
    <property type="protein sequence ID" value="MPN26176.1"/>
    <property type="molecule type" value="Genomic_DNA"/>
</dbReference>
<feature type="transmembrane region" description="Helical" evidence="1">
    <location>
        <begin position="20"/>
        <end position="38"/>
    </location>
</feature>
<evidence type="ECO:0000256" key="1">
    <source>
        <dbReference type="SAM" id="Phobius"/>
    </source>
</evidence>
<protein>
    <submittedName>
        <fullName evidence="2">Uncharacterized protein</fullName>
    </submittedName>
</protein>
<keyword evidence="1" id="KW-0472">Membrane</keyword>
<keyword evidence="1" id="KW-0812">Transmembrane</keyword>
<sequence length="105" mass="11346">MVTIPIFQGRNDPHGIRPGIIYGFTVFINAGIVVESLCETGQGRRRTVHGEHDLHIGQGGHVDRFGRLCHTVDLVLDGQCARKADVDMGIGQGCGLPHRVQGHIG</sequence>
<evidence type="ECO:0000313" key="2">
    <source>
        <dbReference type="EMBL" id="MPN26176.1"/>
    </source>
</evidence>
<keyword evidence="1" id="KW-1133">Transmembrane helix</keyword>
<reference evidence="2" key="1">
    <citation type="submission" date="2019-08" db="EMBL/GenBank/DDBJ databases">
        <authorList>
            <person name="Kucharzyk K."/>
            <person name="Murdoch R.W."/>
            <person name="Higgins S."/>
            <person name="Loffler F."/>
        </authorList>
    </citation>
    <scope>NUCLEOTIDE SEQUENCE</scope>
</reference>
<dbReference type="AlphaFoldDB" id="A0A645GIW5"/>
<name>A0A645GIW5_9ZZZZ</name>
<proteinExistence type="predicted"/>